<feature type="transmembrane region" description="Helical" evidence="6">
    <location>
        <begin position="113"/>
        <end position="135"/>
    </location>
</feature>
<proteinExistence type="predicted"/>
<protein>
    <recommendedName>
        <fullName evidence="7">Major facilitator superfamily (MFS) profile domain-containing protein</fullName>
    </recommendedName>
</protein>
<dbReference type="InterPro" id="IPR011701">
    <property type="entry name" value="MFS"/>
</dbReference>
<keyword evidence="4 6" id="KW-1133">Transmembrane helix</keyword>
<evidence type="ECO:0000256" key="5">
    <source>
        <dbReference type="ARBA" id="ARBA00023136"/>
    </source>
</evidence>
<dbReference type="Gene3D" id="1.20.1250.20">
    <property type="entry name" value="MFS general substrate transporter like domains"/>
    <property type="match status" value="1"/>
</dbReference>
<reference evidence="8 9" key="1">
    <citation type="submission" date="2018-11" db="EMBL/GenBank/DDBJ databases">
        <title>Genome sequence of Saitozyma podzolica DSM 27192.</title>
        <authorList>
            <person name="Aliyu H."/>
            <person name="Gorte O."/>
            <person name="Ochsenreither K."/>
        </authorList>
    </citation>
    <scope>NUCLEOTIDE SEQUENCE [LARGE SCALE GENOMIC DNA]</scope>
    <source>
        <strain evidence="8 9">DSM 27192</strain>
    </source>
</reference>
<dbReference type="GO" id="GO:0016020">
    <property type="term" value="C:membrane"/>
    <property type="evidence" value="ECO:0007669"/>
    <property type="project" value="UniProtKB-SubCell"/>
</dbReference>
<evidence type="ECO:0000259" key="7">
    <source>
        <dbReference type="PROSITE" id="PS50850"/>
    </source>
</evidence>
<evidence type="ECO:0000313" key="9">
    <source>
        <dbReference type="Proteomes" id="UP000279259"/>
    </source>
</evidence>
<dbReference type="AlphaFoldDB" id="A0A427XPT6"/>
<dbReference type="STRING" id="1890683.A0A427XPT6"/>
<dbReference type="InterPro" id="IPR036259">
    <property type="entry name" value="MFS_trans_sf"/>
</dbReference>
<keyword evidence="5 6" id="KW-0472">Membrane</keyword>
<accession>A0A427XPT6</accession>
<comment type="caution">
    <text evidence="8">The sequence shown here is derived from an EMBL/GenBank/DDBJ whole genome shotgun (WGS) entry which is preliminary data.</text>
</comment>
<keyword evidence="9" id="KW-1185">Reference proteome</keyword>
<gene>
    <name evidence="8" type="ORF">EHS25_007023</name>
</gene>
<evidence type="ECO:0000256" key="4">
    <source>
        <dbReference type="ARBA" id="ARBA00022989"/>
    </source>
</evidence>
<dbReference type="Proteomes" id="UP000279259">
    <property type="component" value="Unassembled WGS sequence"/>
</dbReference>
<dbReference type="OrthoDB" id="2985014at2759"/>
<feature type="transmembrane region" description="Helical" evidence="6">
    <location>
        <begin position="39"/>
        <end position="59"/>
    </location>
</feature>
<keyword evidence="3 6" id="KW-0812">Transmembrane</keyword>
<name>A0A427XPT6_9TREE</name>
<evidence type="ECO:0000256" key="2">
    <source>
        <dbReference type="ARBA" id="ARBA00022448"/>
    </source>
</evidence>
<comment type="subcellular location">
    <subcellularLocation>
        <location evidence="1">Membrane</location>
        <topology evidence="1">Multi-pass membrane protein</topology>
    </subcellularLocation>
</comment>
<dbReference type="InterPro" id="IPR020846">
    <property type="entry name" value="MFS_dom"/>
</dbReference>
<dbReference type="SUPFAM" id="SSF103473">
    <property type="entry name" value="MFS general substrate transporter"/>
    <property type="match status" value="1"/>
</dbReference>
<dbReference type="PANTHER" id="PTHR43791">
    <property type="entry name" value="PERMEASE-RELATED"/>
    <property type="match status" value="1"/>
</dbReference>
<dbReference type="PROSITE" id="PS50850">
    <property type="entry name" value="MFS"/>
    <property type="match status" value="1"/>
</dbReference>
<dbReference type="PANTHER" id="PTHR43791:SF36">
    <property type="entry name" value="TRANSPORTER, PUTATIVE (AFU_ORTHOLOGUE AFUA_6G08340)-RELATED"/>
    <property type="match status" value="1"/>
</dbReference>
<organism evidence="8 9">
    <name type="scientific">Saitozyma podzolica</name>
    <dbReference type="NCBI Taxonomy" id="1890683"/>
    <lineage>
        <taxon>Eukaryota</taxon>
        <taxon>Fungi</taxon>
        <taxon>Dikarya</taxon>
        <taxon>Basidiomycota</taxon>
        <taxon>Agaricomycotina</taxon>
        <taxon>Tremellomycetes</taxon>
        <taxon>Tremellales</taxon>
        <taxon>Trimorphomycetaceae</taxon>
        <taxon>Saitozyma</taxon>
    </lineage>
</organism>
<feature type="transmembrane region" description="Helical" evidence="6">
    <location>
        <begin position="71"/>
        <end position="93"/>
    </location>
</feature>
<evidence type="ECO:0000256" key="3">
    <source>
        <dbReference type="ARBA" id="ARBA00022692"/>
    </source>
</evidence>
<feature type="transmembrane region" description="Helical" evidence="6">
    <location>
        <begin position="142"/>
        <end position="162"/>
    </location>
</feature>
<sequence>MLVLIIIYVLNYIDRNAIPNARRYGFQTDLGLNTTQYATTLSILYVFYIGLQLPSNLLLSSISRPALYIGVKNYAGIIVIRFALGAVEAAFFPGALYMLSMWYTRKELALRMSLFYCGSISSNGWGSLIAAGILSRFHDWRMLFYIEGGITMAIGIAAIWILPGMPATARWL</sequence>
<evidence type="ECO:0000256" key="1">
    <source>
        <dbReference type="ARBA" id="ARBA00004141"/>
    </source>
</evidence>
<feature type="domain" description="Major facilitator superfamily (MFS) profile" evidence="7">
    <location>
        <begin position="1"/>
        <end position="172"/>
    </location>
</feature>
<dbReference type="Pfam" id="PF07690">
    <property type="entry name" value="MFS_1"/>
    <property type="match status" value="1"/>
</dbReference>
<evidence type="ECO:0000256" key="6">
    <source>
        <dbReference type="SAM" id="Phobius"/>
    </source>
</evidence>
<keyword evidence="2" id="KW-0813">Transport</keyword>
<dbReference type="EMBL" id="RSCD01000032">
    <property type="protein sequence ID" value="RSH80854.1"/>
    <property type="molecule type" value="Genomic_DNA"/>
</dbReference>
<evidence type="ECO:0000313" key="8">
    <source>
        <dbReference type="EMBL" id="RSH80854.1"/>
    </source>
</evidence>
<dbReference type="GO" id="GO:0022857">
    <property type="term" value="F:transmembrane transporter activity"/>
    <property type="evidence" value="ECO:0007669"/>
    <property type="project" value="InterPro"/>
</dbReference>